<dbReference type="GO" id="GO:0006260">
    <property type="term" value="P:DNA replication"/>
    <property type="evidence" value="ECO:0007669"/>
    <property type="project" value="InterPro"/>
</dbReference>
<dbReference type="PANTHER" id="PTHR21075">
    <property type="entry name" value="ANAEROBIC RIBONUCLEOSIDE-TRIPHOSPHATE REDUCTASE"/>
    <property type="match status" value="1"/>
</dbReference>
<protein>
    <submittedName>
        <fullName evidence="1">Anaerobic nucleoside reductase</fullName>
    </submittedName>
</protein>
<dbReference type="Pfam" id="PF13597">
    <property type="entry name" value="NRDD"/>
    <property type="match status" value="1"/>
</dbReference>
<dbReference type="SUPFAM" id="SSF51998">
    <property type="entry name" value="PFL-like glycyl radical enzymes"/>
    <property type="match status" value="1"/>
</dbReference>
<dbReference type="GO" id="GO:0004748">
    <property type="term" value="F:ribonucleoside-diphosphate reductase activity, thioredoxin disulfide as acceptor"/>
    <property type="evidence" value="ECO:0007669"/>
    <property type="project" value="TreeGrafter"/>
</dbReference>
<dbReference type="InterPro" id="IPR012833">
    <property type="entry name" value="NrdD"/>
</dbReference>
<dbReference type="NCBIfam" id="TIGR02487">
    <property type="entry name" value="NrdD"/>
    <property type="match status" value="1"/>
</dbReference>
<dbReference type="GO" id="GO:0008998">
    <property type="term" value="F:ribonucleoside-triphosphate reductase (thioredoxin) activity"/>
    <property type="evidence" value="ECO:0007669"/>
    <property type="project" value="InterPro"/>
</dbReference>
<dbReference type="GO" id="GO:0009265">
    <property type="term" value="P:2'-deoxyribonucleotide biosynthetic process"/>
    <property type="evidence" value="ECO:0007669"/>
    <property type="project" value="TreeGrafter"/>
</dbReference>
<sequence>MVALQLLGYEKTAESYSQYRSYKKEFGGLLMEVWEKTQKALAYGDKSNANVDSLIISSKQSLVRGYVSKELYKHNFLTVDEQEAIQDGYIYIHDLDQLLYPQINCCLFDIGAVMRGGFEMANTKYTEPQSLRTALQLISDIILCASSQQFGGFTVPELDKILVPYYERSLDKHLVDAYTWNIQDAYSYAVEKTEDELKQGLQALSLKTNTIPSSRGDFAFTTVTFGLLDDPETAGTQKNIAKAILRDRMSYDTPPVFPKLVYLYNEETDQEDLFDLAIECSCRCLYPDFLSLSGEGYVPDMYRKHGKAISPMGCRAFLSEGCGSFVGRANIGAVSLNLPMIYMKEGDFWENLRFYMEMIRTLHKKRYEYLAKAPCSTNPLAFTQGGLMGGTKQPDEPIGDIVKNFTASFGITALNELNMLKEGKPLHESEGSFVNEVLGFINNLITEYKEADENLYALYATPAESLCGTQVQQFRNKYGIIAGVSDREYFSNSFHMHVSAEISPFRKQDLEYQFFHQVTGGRIQYTRLDTDKPNVVKGVILRGMMLGFYSGVNGNKCFCQDCAHNANYEMLECDKCGSTNIAQIDRVCGYLGFTRVSGDTRMNKAKL</sequence>
<dbReference type="Gene3D" id="3.20.70.20">
    <property type="match status" value="1"/>
</dbReference>
<dbReference type="InterPro" id="IPR019777">
    <property type="entry name" value="Form_AcTrfase_GR_CS"/>
</dbReference>
<gene>
    <name evidence="1" type="ORF">AhSzq1_83</name>
</gene>
<dbReference type="PANTHER" id="PTHR21075:SF0">
    <property type="entry name" value="ANAEROBIC RIBONUCLEOSIDE-TRIPHOSPHATE REDUCTASE"/>
    <property type="match status" value="1"/>
</dbReference>
<organism evidence="1 2">
    <name type="scientific">Aeromonas phage AhSzq-1</name>
    <dbReference type="NCBI Taxonomy" id="2138298"/>
    <lineage>
        <taxon>Viruses</taxon>
        <taxon>Duplodnaviria</taxon>
        <taxon>Heunggongvirae</taxon>
        <taxon>Uroviricota</taxon>
        <taxon>Caudoviricetes</taxon>
        <taxon>Demerecviridae</taxon>
        <taxon>Shenzhenvirus</taxon>
        <taxon>Shenzhenvirus AhSzq1</taxon>
    </lineage>
</organism>
<name>A0A2R4ALU5_9CAUD</name>
<evidence type="ECO:0000313" key="1">
    <source>
        <dbReference type="EMBL" id="AVR75976.1"/>
    </source>
</evidence>
<evidence type="ECO:0000313" key="2">
    <source>
        <dbReference type="Proteomes" id="UP000244741"/>
    </source>
</evidence>
<keyword evidence="2" id="KW-1185">Reference proteome</keyword>
<accession>A0A2R4ALU5</accession>
<reference evidence="1 2" key="1">
    <citation type="submission" date="2017-12" db="EMBL/GenBank/DDBJ databases">
        <title>Genomic characterization of T5-related Aeromonas hydrophila phages AhSzq-1 and AhSzw-1 and proposal to be two new species.</title>
        <authorList>
            <person name="Chen L."/>
            <person name="Yuan S."/>
            <person name="Ma Y."/>
        </authorList>
    </citation>
    <scope>NUCLEOTIDE SEQUENCE [LARGE SCALE GENOMIC DNA]</scope>
    <source>
        <strain evidence="1">Seawater</strain>
    </source>
</reference>
<dbReference type="EMBL" id="MG676224">
    <property type="protein sequence ID" value="AVR75976.1"/>
    <property type="molecule type" value="Genomic_DNA"/>
</dbReference>
<proteinExistence type="predicted"/>
<dbReference type="Proteomes" id="UP000244741">
    <property type="component" value="Segment"/>
</dbReference>
<dbReference type="PROSITE" id="PS00850">
    <property type="entry name" value="GLY_RADICAL_1"/>
    <property type="match status" value="1"/>
</dbReference>